<evidence type="ECO:0000256" key="4">
    <source>
        <dbReference type="ARBA" id="ARBA00022692"/>
    </source>
</evidence>
<dbReference type="GO" id="GO:0005773">
    <property type="term" value="C:vacuole"/>
    <property type="evidence" value="ECO:0007669"/>
    <property type="project" value="GOC"/>
</dbReference>
<comment type="subcellular location">
    <subcellularLocation>
        <location evidence="1">Endoplasmic reticulum membrane</location>
        <topology evidence="1">Multi-pass membrane protein</topology>
    </subcellularLocation>
</comment>
<proteinExistence type="inferred from homology"/>
<dbReference type="EMBL" id="CADCXU010028299">
    <property type="protein sequence ID" value="CAB0015017.1"/>
    <property type="molecule type" value="Genomic_DNA"/>
</dbReference>
<dbReference type="OrthoDB" id="10012212at2759"/>
<evidence type="ECO:0000256" key="5">
    <source>
        <dbReference type="ARBA" id="ARBA00022824"/>
    </source>
</evidence>
<protein>
    <recommendedName>
        <fullName evidence="3">Transmembrane protein 208</fullName>
    </recommendedName>
</protein>
<reference evidence="9 10" key="1">
    <citation type="submission" date="2020-02" db="EMBL/GenBank/DDBJ databases">
        <authorList>
            <person name="Ferguson B K."/>
        </authorList>
    </citation>
    <scope>NUCLEOTIDE SEQUENCE [LARGE SCALE GENOMIC DNA]</scope>
</reference>
<evidence type="ECO:0000256" key="3">
    <source>
        <dbReference type="ARBA" id="ARBA00015033"/>
    </source>
</evidence>
<evidence type="ECO:0000313" key="9">
    <source>
        <dbReference type="EMBL" id="CAB0015017.1"/>
    </source>
</evidence>
<keyword evidence="4 8" id="KW-0812">Transmembrane</keyword>
<name>A0A6H5HBE0_9HEMI</name>
<keyword evidence="10" id="KW-1185">Reference proteome</keyword>
<comment type="similarity">
    <text evidence="2">Belongs to the TMEM208 family.</text>
</comment>
<dbReference type="InterPro" id="IPR008506">
    <property type="entry name" value="SND2/TMEM208"/>
</dbReference>
<keyword evidence="5" id="KW-0256">Endoplasmic reticulum</keyword>
<evidence type="ECO:0000256" key="7">
    <source>
        <dbReference type="ARBA" id="ARBA00023136"/>
    </source>
</evidence>
<dbReference type="GO" id="GO:0006624">
    <property type="term" value="P:vacuolar protein processing"/>
    <property type="evidence" value="ECO:0007669"/>
    <property type="project" value="TreeGrafter"/>
</dbReference>
<feature type="transmembrane region" description="Helical" evidence="8">
    <location>
        <begin position="116"/>
        <end position="140"/>
    </location>
</feature>
<organism evidence="9 10">
    <name type="scientific">Nesidiocoris tenuis</name>
    <dbReference type="NCBI Taxonomy" id="355587"/>
    <lineage>
        <taxon>Eukaryota</taxon>
        <taxon>Metazoa</taxon>
        <taxon>Ecdysozoa</taxon>
        <taxon>Arthropoda</taxon>
        <taxon>Hexapoda</taxon>
        <taxon>Insecta</taxon>
        <taxon>Pterygota</taxon>
        <taxon>Neoptera</taxon>
        <taxon>Paraneoptera</taxon>
        <taxon>Hemiptera</taxon>
        <taxon>Heteroptera</taxon>
        <taxon>Panheteroptera</taxon>
        <taxon>Cimicomorpha</taxon>
        <taxon>Miridae</taxon>
        <taxon>Dicyphina</taxon>
        <taxon>Nesidiocoris</taxon>
    </lineage>
</organism>
<sequence length="174" mass="19958">MSECPKKGKEGTKGQKQIVEENNETLKFYRLMVLGSNAIFIAVTLIFFDLFSFFNVAMLVMTLATHFACLYFMGYMARATFNDKNQVVDAGVDLNMEGGIAEHVKDMVILTSGTQLLALISNYFWLLMLLAPGRGMFFLWKNVLAPYFFQPATEPEVDEKKQKKMERKMRRAQH</sequence>
<accession>A0A6H5HBE0</accession>
<gene>
    <name evidence="9" type="ORF">NTEN_LOCUS19414</name>
</gene>
<evidence type="ECO:0000256" key="1">
    <source>
        <dbReference type="ARBA" id="ARBA00004477"/>
    </source>
</evidence>
<dbReference type="Pfam" id="PF05620">
    <property type="entry name" value="TMEM208_SND2"/>
    <property type="match status" value="1"/>
</dbReference>
<evidence type="ECO:0000313" key="10">
    <source>
        <dbReference type="Proteomes" id="UP000479000"/>
    </source>
</evidence>
<evidence type="ECO:0000256" key="2">
    <source>
        <dbReference type="ARBA" id="ARBA00009950"/>
    </source>
</evidence>
<feature type="transmembrane region" description="Helical" evidence="8">
    <location>
        <begin position="54"/>
        <end position="74"/>
    </location>
</feature>
<dbReference type="AlphaFoldDB" id="A0A6H5HBE0"/>
<keyword evidence="6 8" id="KW-1133">Transmembrane helix</keyword>
<dbReference type="GO" id="GO:0005789">
    <property type="term" value="C:endoplasmic reticulum membrane"/>
    <property type="evidence" value="ECO:0007669"/>
    <property type="project" value="UniProtKB-SubCell"/>
</dbReference>
<dbReference type="PANTHER" id="PTHR13505">
    <property type="entry name" value="TRANSMEMBRANE PROTEIN 208"/>
    <property type="match status" value="1"/>
</dbReference>
<evidence type="ECO:0000256" key="8">
    <source>
        <dbReference type="SAM" id="Phobius"/>
    </source>
</evidence>
<evidence type="ECO:0000256" key="6">
    <source>
        <dbReference type="ARBA" id="ARBA00022989"/>
    </source>
</evidence>
<dbReference type="PANTHER" id="PTHR13505:SF7">
    <property type="entry name" value="TRANSMEMBRANE PROTEIN 208"/>
    <property type="match status" value="1"/>
</dbReference>
<dbReference type="Proteomes" id="UP000479000">
    <property type="component" value="Unassembled WGS sequence"/>
</dbReference>
<keyword evidence="7 8" id="KW-0472">Membrane</keyword>
<feature type="transmembrane region" description="Helical" evidence="8">
    <location>
        <begin position="28"/>
        <end position="48"/>
    </location>
</feature>